<proteinExistence type="evidence at transcript level"/>
<name>D5AAC0_PICSI</name>
<sequence>MLQIGRFSVLLPRADSPKWVFRGELSQRIENMYSFPAAYVNGSVDMKKAINQSITSAQVDLSMWGGGILSSKSVRVNRLMRSSSSAIVKSQCIQSLQRAQWLRSGLQRP</sequence>
<accession>D5AAC0</accession>
<dbReference type="EMBL" id="BT123150">
    <property type="protein sequence ID" value="ADE76489.1"/>
    <property type="molecule type" value="mRNA"/>
</dbReference>
<organism evidence="1">
    <name type="scientific">Picea sitchensis</name>
    <name type="common">Sitka spruce</name>
    <name type="synonym">Pinus sitchensis</name>
    <dbReference type="NCBI Taxonomy" id="3332"/>
    <lineage>
        <taxon>Eukaryota</taxon>
        <taxon>Viridiplantae</taxon>
        <taxon>Streptophyta</taxon>
        <taxon>Embryophyta</taxon>
        <taxon>Tracheophyta</taxon>
        <taxon>Spermatophyta</taxon>
        <taxon>Pinopsida</taxon>
        <taxon>Pinidae</taxon>
        <taxon>Conifers I</taxon>
        <taxon>Pinales</taxon>
        <taxon>Pinaceae</taxon>
        <taxon>Picea</taxon>
    </lineage>
</organism>
<dbReference type="AlphaFoldDB" id="D5AAC0"/>
<reference evidence="1" key="1">
    <citation type="submission" date="2010-04" db="EMBL/GenBank/DDBJ databases">
        <authorList>
            <person name="Reid K.E."/>
            <person name="Liao N."/>
            <person name="Chan S."/>
            <person name="Docking R."/>
            <person name="Taylor G."/>
            <person name="Moore R."/>
            <person name="Mayo M."/>
            <person name="Munro S."/>
            <person name="King J."/>
            <person name="Yanchuk A."/>
            <person name="Holt R."/>
            <person name="Jones S."/>
            <person name="Marra M."/>
            <person name="Ritland C.E."/>
            <person name="Ritland K."/>
            <person name="Bohlmann J."/>
        </authorList>
    </citation>
    <scope>NUCLEOTIDE SEQUENCE</scope>
    <source>
        <tissue evidence="1">Bud</tissue>
    </source>
</reference>
<protein>
    <submittedName>
        <fullName evidence="1">Uncharacterized protein</fullName>
    </submittedName>
</protein>
<evidence type="ECO:0000313" key="1">
    <source>
        <dbReference type="EMBL" id="ADE76489.1"/>
    </source>
</evidence>